<keyword evidence="3" id="KW-1185">Reference proteome</keyword>
<accession>A0ABV8PFN5</accession>
<evidence type="ECO:0000313" key="2">
    <source>
        <dbReference type="EMBL" id="MFC4219008.1"/>
    </source>
</evidence>
<organism evidence="2 3">
    <name type="scientific">Flagellimonas marina</name>
    <dbReference type="NCBI Taxonomy" id="1775168"/>
    <lineage>
        <taxon>Bacteria</taxon>
        <taxon>Pseudomonadati</taxon>
        <taxon>Bacteroidota</taxon>
        <taxon>Flavobacteriia</taxon>
        <taxon>Flavobacteriales</taxon>
        <taxon>Flavobacteriaceae</taxon>
        <taxon>Flagellimonas</taxon>
    </lineage>
</organism>
<dbReference type="RefSeq" id="WP_379762400.1">
    <property type="nucleotide sequence ID" value="NZ_JBHSCL010000003.1"/>
</dbReference>
<feature type="transmembrane region" description="Helical" evidence="1">
    <location>
        <begin position="12"/>
        <end position="32"/>
    </location>
</feature>
<name>A0ABV8PFN5_9FLAO</name>
<proteinExistence type="predicted"/>
<keyword evidence="1" id="KW-1133">Transmembrane helix</keyword>
<reference evidence="3" key="1">
    <citation type="journal article" date="2019" name="Int. J. Syst. Evol. Microbiol.">
        <title>The Global Catalogue of Microorganisms (GCM) 10K type strain sequencing project: providing services to taxonomists for standard genome sequencing and annotation.</title>
        <authorList>
            <consortium name="The Broad Institute Genomics Platform"/>
            <consortium name="The Broad Institute Genome Sequencing Center for Infectious Disease"/>
            <person name="Wu L."/>
            <person name="Ma J."/>
        </authorList>
    </citation>
    <scope>NUCLEOTIDE SEQUENCE [LARGE SCALE GENOMIC DNA]</scope>
    <source>
        <strain evidence="3">CGMCC 1.15774</strain>
    </source>
</reference>
<keyword evidence="1" id="KW-0812">Transmembrane</keyword>
<keyword evidence="1" id="KW-0472">Membrane</keyword>
<gene>
    <name evidence="2" type="ORF">ACFOWS_02620</name>
</gene>
<dbReference type="Proteomes" id="UP001595841">
    <property type="component" value="Unassembled WGS sequence"/>
</dbReference>
<evidence type="ECO:0000256" key="1">
    <source>
        <dbReference type="SAM" id="Phobius"/>
    </source>
</evidence>
<protein>
    <submittedName>
        <fullName evidence="2">Uncharacterized protein</fullName>
    </submittedName>
</protein>
<sequence>MEAKKVEDINYKVVFVNAMIGAVATGVTFWLMNRFFKSDGKAGLGIPLKVFASLPVREQARFADEITMKNSKDPKWLVEQLANIDADNPETYLAMEGRSIANCAFIALYGAHDGSRLKCMKILDNLKTMKP</sequence>
<evidence type="ECO:0000313" key="3">
    <source>
        <dbReference type="Proteomes" id="UP001595841"/>
    </source>
</evidence>
<comment type="caution">
    <text evidence="2">The sequence shown here is derived from an EMBL/GenBank/DDBJ whole genome shotgun (WGS) entry which is preliminary data.</text>
</comment>
<dbReference type="EMBL" id="JBHSCL010000003">
    <property type="protein sequence ID" value="MFC4219008.1"/>
    <property type="molecule type" value="Genomic_DNA"/>
</dbReference>